<organism evidence="2">
    <name type="scientific">uncultured Poseidoniia archaeon</name>
    <dbReference type="NCBI Taxonomy" id="1697135"/>
    <lineage>
        <taxon>Archaea</taxon>
        <taxon>Methanobacteriati</taxon>
        <taxon>Thermoplasmatota</taxon>
        <taxon>Candidatus Poseidoniia</taxon>
        <taxon>environmental samples</taxon>
    </lineage>
</organism>
<evidence type="ECO:0000313" key="2">
    <source>
        <dbReference type="EMBL" id="ANV79205.1"/>
    </source>
</evidence>
<name>A0A1B1TAC0_9ARCH</name>
<feature type="transmembrane region" description="Helical" evidence="1">
    <location>
        <begin position="53"/>
        <end position="74"/>
    </location>
</feature>
<keyword evidence="1" id="KW-0472">Membrane</keyword>
<reference evidence="2" key="1">
    <citation type="submission" date="2014-11" db="EMBL/GenBank/DDBJ databases">
        <authorList>
            <person name="Zhu J."/>
            <person name="Qi W."/>
            <person name="Song R."/>
        </authorList>
    </citation>
    <scope>NUCLEOTIDE SEQUENCE</scope>
</reference>
<sequence length="114" mass="13247">MSNEYNHFTLQYQKIKLNFNAGNIIVSNNDCEQSVESTENTSTPWYQWSWGTLVLLVLGLPIIGLFCLGILTMLGFDVSKLPAFASYDFFIMDFSYKLISLPFLYLIYLFFNRK</sequence>
<dbReference type="EMBL" id="KP211814">
    <property type="protein sequence ID" value="ANV79205.1"/>
    <property type="molecule type" value="Genomic_DNA"/>
</dbReference>
<dbReference type="AlphaFoldDB" id="A0A1B1TAC0"/>
<reference evidence="2" key="2">
    <citation type="journal article" date="2015" name="ISME J.">
        <title>A new class of marine Euryarchaeota group II from the Mediterranean deep chlorophyll maximum.</title>
        <authorList>
            <person name="Martin-Cuadrado A.B."/>
            <person name="Garcia-Heredia I."/>
            <person name="Molto A.G."/>
            <person name="Lopez-Ubeda R."/>
            <person name="Kimes N."/>
            <person name="Lopez-Garcia P."/>
            <person name="Moreira D."/>
            <person name="Rodriguez-Valera F."/>
        </authorList>
    </citation>
    <scope>NUCLEOTIDE SEQUENCE</scope>
</reference>
<evidence type="ECO:0000256" key="1">
    <source>
        <dbReference type="SAM" id="Phobius"/>
    </source>
</evidence>
<keyword evidence="1" id="KW-1133">Transmembrane helix</keyword>
<protein>
    <submittedName>
        <fullName evidence="2">Uncharacterized protein</fullName>
    </submittedName>
</protein>
<feature type="transmembrane region" description="Helical" evidence="1">
    <location>
        <begin position="94"/>
        <end position="111"/>
    </location>
</feature>
<accession>A0A1B1TAC0</accession>
<keyword evidence="1" id="KW-0812">Transmembrane</keyword>
<proteinExistence type="predicted"/>